<reference evidence="7" key="1">
    <citation type="journal article" date="2014" name="Int. J. Syst. Evol. Microbiol.">
        <title>Complete genome sequence of Corynebacterium casei LMG S-19264T (=DSM 44701T), isolated from a smear-ripened cheese.</title>
        <authorList>
            <consortium name="US DOE Joint Genome Institute (JGI-PGF)"/>
            <person name="Walter F."/>
            <person name="Albersmeier A."/>
            <person name="Kalinowski J."/>
            <person name="Ruckert C."/>
        </authorList>
    </citation>
    <scope>NUCLEOTIDE SEQUENCE</scope>
    <source>
        <strain evidence="7">VKM Ac-1447</strain>
    </source>
</reference>
<dbReference type="GO" id="GO:0046872">
    <property type="term" value="F:metal ion binding"/>
    <property type="evidence" value="ECO:0007669"/>
    <property type="project" value="UniProtKB-KW"/>
</dbReference>
<dbReference type="AlphaFoldDB" id="A0A9W6HFA3"/>
<dbReference type="SUPFAM" id="SSF48576">
    <property type="entry name" value="Terpenoid synthases"/>
    <property type="match status" value="1"/>
</dbReference>
<comment type="similarity">
    <text evidence="2 6">Belongs to the FPP/GGPP synthase family.</text>
</comment>
<dbReference type="PROSITE" id="PS00723">
    <property type="entry name" value="POLYPRENYL_SYNTHASE_1"/>
    <property type="match status" value="1"/>
</dbReference>
<evidence type="ECO:0000256" key="3">
    <source>
        <dbReference type="ARBA" id="ARBA00022679"/>
    </source>
</evidence>
<keyword evidence="3 6" id="KW-0808">Transferase</keyword>
<dbReference type="Proteomes" id="UP001142317">
    <property type="component" value="Unassembled WGS sequence"/>
</dbReference>
<comment type="cofactor">
    <cofactor evidence="1">
        <name>Mg(2+)</name>
        <dbReference type="ChEBI" id="CHEBI:18420"/>
    </cofactor>
</comment>
<sequence length="354" mass="36818">MVDMISMPDDSTTAVDRALDAVLTRLAERAIPRGAAALALIRAASDATTGGKRFRPALVVAAFDAFDGDRGATPGLWDVAAAFELLHTAFVIHDDLIDRDIERRGVPNVGGTFRSRARSLGVADDGADRIGDAAAVLAGDILLYEAARLVAVADIAADQRVPLFGLLDDAVLVSAIGELADVEQAVVPGEPETTQLLSTAHDKTAVYSFCAPLAAGAVLAGADAGDRAVLMTVGADLGLAFQLVDDLIGTFGSEAQAGRDAGADLREAKRTPLISLARETSAWPQVSSALALAPTGPIAVRAAQRELHESGARDRLVALIGQTLASVRRRATELPTEPRALIERLATGIEGRIP</sequence>
<dbReference type="InterPro" id="IPR000092">
    <property type="entry name" value="Polyprenyl_synt"/>
</dbReference>
<evidence type="ECO:0000256" key="5">
    <source>
        <dbReference type="ARBA" id="ARBA00022842"/>
    </source>
</evidence>
<name>A0A9W6HFA3_9MICO</name>
<keyword evidence="8" id="KW-1185">Reference proteome</keyword>
<dbReference type="SFLD" id="SFLDS00005">
    <property type="entry name" value="Isoprenoid_Synthase_Type_I"/>
    <property type="match status" value="1"/>
</dbReference>
<proteinExistence type="inferred from homology"/>
<dbReference type="InterPro" id="IPR008949">
    <property type="entry name" value="Isoprenoid_synthase_dom_sf"/>
</dbReference>
<dbReference type="Pfam" id="PF00348">
    <property type="entry name" value="polyprenyl_synt"/>
    <property type="match status" value="1"/>
</dbReference>
<dbReference type="GO" id="GO:0004659">
    <property type="term" value="F:prenyltransferase activity"/>
    <property type="evidence" value="ECO:0007669"/>
    <property type="project" value="InterPro"/>
</dbReference>
<comment type="caution">
    <text evidence="7">The sequence shown here is derived from an EMBL/GenBank/DDBJ whole genome shotgun (WGS) entry which is preliminary data.</text>
</comment>
<organism evidence="7 8">
    <name type="scientific">Microbacterium imperiale</name>
    <dbReference type="NCBI Taxonomy" id="33884"/>
    <lineage>
        <taxon>Bacteria</taxon>
        <taxon>Bacillati</taxon>
        <taxon>Actinomycetota</taxon>
        <taxon>Actinomycetes</taxon>
        <taxon>Micrococcales</taxon>
        <taxon>Microbacteriaceae</taxon>
        <taxon>Microbacterium</taxon>
    </lineage>
</organism>
<evidence type="ECO:0000313" key="7">
    <source>
        <dbReference type="EMBL" id="GLJ78963.1"/>
    </source>
</evidence>
<evidence type="ECO:0000256" key="4">
    <source>
        <dbReference type="ARBA" id="ARBA00022723"/>
    </source>
</evidence>
<evidence type="ECO:0000256" key="6">
    <source>
        <dbReference type="RuleBase" id="RU004466"/>
    </source>
</evidence>
<reference evidence="7" key="2">
    <citation type="submission" date="2023-01" db="EMBL/GenBank/DDBJ databases">
        <authorList>
            <person name="Sun Q."/>
            <person name="Evtushenko L."/>
        </authorList>
    </citation>
    <scope>NUCLEOTIDE SEQUENCE</scope>
    <source>
        <strain evidence="7">VKM Ac-1447</strain>
    </source>
</reference>
<dbReference type="PANTHER" id="PTHR12001:SF85">
    <property type="entry name" value="SHORT CHAIN ISOPRENYL DIPHOSPHATE SYNTHASE"/>
    <property type="match status" value="1"/>
</dbReference>
<evidence type="ECO:0000256" key="2">
    <source>
        <dbReference type="ARBA" id="ARBA00006706"/>
    </source>
</evidence>
<keyword evidence="5" id="KW-0460">Magnesium</keyword>
<keyword evidence="4" id="KW-0479">Metal-binding</keyword>
<dbReference type="InterPro" id="IPR033749">
    <property type="entry name" value="Polyprenyl_synt_CS"/>
</dbReference>
<dbReference type="PROSITE" id="PS00444">
    <property type="entry name" value="POLYPRENYL_SYNTHASE_2"/>
    <property type="match status" value="1"/>
</dbReference>
<protein>
    <submittedName>
        <fullName evidence="7">Geranylgeranyl pyrophosphate synthase</fullName>
    </submittedName>
</protein>
<dbReference type="PANTHER" id="PTHR12001">
    <property type="entry name" value="GERANYLGERANYL PYROPHOSPHATE SYNTHASE"/>
    <property type="match status" value="1"/>
</dbReference>
<evidence type="ECO:0000256" key="1">
    <source>
        <dbReference type="ARBA" id="ARBA00001946"/>
    </source>
</evidence>
<gene>
    <name evidence="7" type="ORF">GCM10017586_06450</name>
</gene>
<dbReference type="GO" id="GO:0008299">
    <property type="term" value="P:isoprenoid biosynthetic process"/>
    <property type="evidence" value="ECO:0007669"/>
    <property type="project" value="InterPro"/>
</dbReference>
<evidence type="ECO:0000313" key="8">
    <source>
        <dbReference type="Proteomes" id="UP001142317"/>
    </source>
</evidence>
<dbReference type="EMBL" id="BSEO01000001">
    <property type="protein sequence ID" value="GLJ78963.1"/>
    <property type="molecule type" value="Genomic_DNA"/>
</dbReference>
<accession>A0A9W6HFA3</accession>
<dbReference type="Gene3D" id="1.10.600.10">
    <property type="entry name" value="Farnesyl Diphosphate Synthase"/>
    <property type="match status" value="1"/>
</dbReference>